<organism evidence="2 3">
    <name type="scientific">Stephania yunnanensis</name>
    <dbReference type="NCBI Taxonomy" id="152371"/>
    <lineage>
        <taxon>Eukaryota</taxon>
        <taxon>Viridiplantae</taxon>
        <taxon>Streptophyta</taxon>
        <taxon>Embryophyta</taxon>
        <taxon>Tracheophyta</taxon>
        <taxon>Spermatophyta</taxon>
        <taxon>Magnoliopsida</taxon>
        <taxon>Ranunculales</taxon>
        <taxon>Menispermaceae</taxon>
        <taxon>Menispermoideae</taxon>
        <taxon>Cissampelideae</taxon>
        <taxon>Stephania</taxon>
    </lineage>
</organism>
<reference evidence="2 3" key="1">
    <citation type="submission" date="2024-01" db="EMBL/GenBank/DDBJ databases">
        <title>Genome assemblies of Stephania.</title>
        <authorList>
            <person name="Yang L."/>
        </authorList>
    </citation>
    <scope>NUCLEOTIDE SEQUENCE [LARGE SCALE GENOMIC DNA]</scope>
    <source>
        <strain evidence="2">YNDBR</strain>
        <tissue evidence="2">Leaf</tissue>
    </source>
</reference>
<comment type="caution">
    <text evidence="2">The sequence shown here is derived from an EMBL/GenBank/DDBJ whole genome shotgun (WGS) entry which is preliminary data.</text>
</comment>
<keyword evidence="3" id="KW-1185">Reference proteome</keyword>
<evidence type="ECO:0000313" key="2">
    <source>
        <dbReference type="EMBL" id="KAK9114910.1"/>
    </source>
</evidence>
<proteinExistence type="predicted"/>
<accession>A0AAP0NRB8</accession>
<name>A0AAP0NRB8_9MAGN</name>
<dbReference type="AlphaFoldDB" id="A0AAP0NRB8"/>
<sequence length="109" mass="12037">MADHQQRQRNAEDVPAARRGYAEAEDERRGTCEAAALHCSCEVRTTDQQLRGGDDGPAAMRWQRRRSRRATVRRGRGSGVGLMAMRLLRQHGFDGGTVNGAEQLCGGAW</sequence>
<gene>
    <name evidence="2" type="ORF">Syun_021707</name>
</gene>
<dbReference type="EMBL" id="JBBNAF010000009">
    <property type="protein sequence ID" value="KAK9114910.1"/>
    <property type="molecule type" value="Genomic_DNA"/>
</dbReference>
<evidence type="ECO:0000313" key="3">
    <source>
        <dbReference type="Proteomes" id="UP001420932"/>
    </source>
</evidence>
<evidence type="ECO:0000256" key="1">
    <source>
        <dbReference type="SAM" id="MobiDB-lite"/>
    </source>
</evidence>
<feature type="region of interest" description="Disordered" evidence="1">
    <location>
        <begin position="1"/>
        <end position="28"/>
    </location>
</feature>
<protein>
    <submittedName>
        <fullName evidence="2">Uncharacterized protein</fullName>
    </submittedName>
</protein>
<dbReference type="Proteomes" id="UP001420932">
    <property type="component" value="Unassembled WGS sequence"/>
</dbReference>